<evidence type="ECO:0000256" key="4">
    <source>
        <dbReference type="ARBA" id="ARBA00022496"/>
    </source>
</evidence>
<evidence type="ECO:0000256" key="5">
    <source>
        <dbReference type="ARBA" id="ARBA00022692"/>
    </source>
</evidence>
<keyword evidence="8 12" id="KW-0798">TonB box</keyword>
<evidence type="ECO:0000256" key="9">
    <source>
        <dbReference type="ARBA" id="ARBA00023136"/>
    </source>
</evidence>
<evidence type="ECO:0000313" key="17">
    <source>
        <dbReference type="EMBL" id="TFI57752.1"/>
    </source>
</evidence>
<evidence type="ECO:0000256" key="12">
    <source>
        <dbReference type="RuleBase" id="RU003357"/>
    </source>
</evidence>
<organism evidence="17 18">
    <name type="scientific">Sphingomonas parva</name>
    <dbReference type="NCBI Taxonomy" id="2555898"/>
    <lineage>
        <taxon>Bacteria</taxon>
        <taxon>Pseudomonadati</taxon>
        <taxon>Pseudomonadota</taxon>
        <taxon>Alphaproteobacteria</taxon>
        <taxon>Sphingomonadales</taxon>
        <taxon>Sphingomonadaceae</taxon>
        <taxon>Sphingomonas</taxon>
    </lineage>
</organism>
<evidence type="ECO:0000313" key="18">
    <source>
        <dbReference type="Proteomes" id="UP000298213"/>
    </source>
</evidence>
<evidence type="ECO:0000259" key="15">
    <source>
        <dbReference type="Pfam" id="PF00593"/>
    </source>
</evidence>
<dbReference type="CDD" id="cd01347">
    <property type="entry name" value="ligand_gated_channel"/>
    <property type="match status" value="1"/>
</dbReference>
<keyword evidence="6" id="KW-0408">Iron</keyword>
<protein>
    <submittedName>
        <fullName evidence="17">TonB-dependent receptor</fullName>
    </submittedName>
</protein>
<keyword evidence="9 11" id="KW-0472">Membrane</keyword>
<dbReference type="Pfam" id="PF07715">
    <property type="entry name" value="Plug"/>
    <property type="match status" value="1"/>
</dbReference>
<feature type="compositionally biased region" description="Low complexity" evidence="13">
    <location>
        <begin position="42"/>
        <end position="56"/>
    </location>
</feature>
<evidence type="ECO:0000256" key="2">
    <source>
        <dbReference type="ARBA" id="ARBA00022448"/>
    </source>
</evidence>
<keyword evidence="7" id="KW-0406">Ion transport</keyword>
<keyword evidence="17" id="KW-0675">Receptor</keyword>
<keyword evidence="10 11" id="KW-0998">Cell outer membrane</keyword>
<dbReference type="SUPFAM" id="SSF56935">
    <property type="entry name" value="Porins"/>
    <property type="match status" value="1"/>
</dbReference>
<evidence type="ECO:0000256" key="13">
    <source>
        <dbReference type="SAM" id="MobiDB-lite"/>
    </source>
</evidence>
<proteinExistence type="inferred from homology"/>
<evidence type="ECO:0000256" key="7">
    <source>
        <dbReference type="ARBA" id="ARBA00023065"/>
    </source>
</evidence>
<dbReference type="InterPro" id="IPR000531">
    <property type="entry name" value="Beta-barrel_TonB"/>
</dbReference>
<evidence type="ECO:0000256" key="11">
    <source>
        <dbReference type="PROSITE-ProRule" id="PRU01360"/>
    </source>
</evidence>
<name>A0A4Y8ZR46_9SPHN</name>
<dbReference type="InterPro" id="IPR012910">
    <property type="entry name" value="Plug_dom"/>
</dbReference>
<keyword evidence="18" id="KW-1185">Reference proteome</keyword>
<feature type="compositionally biased region" description="Low complexity" evidence="13">
    <location>
        <begin position="681"/>
        <end position="690"/>
    </location>
</feature>
<dbReference type="GO" id="GO:0006826">
    <property type="term" value="P:iron ion transport"/>
    <property type="evidence" value="ECO:0007669"/>
    <property type="project" value="UniProtKB-KW"/>
</dbReference>
<comment type="subcellular location">
    <subcellularLocation>
        <location evidence="1 11">Cell outer membrane</location>
        <topology evidence="1 11">Multi-pass membrane protein</topology>
    </subcellularLocation>
</comment>
<comment type="caution">
    <text evidence="17">The sequence shown here is derived from an EMBL/GenBank/DDBJ whole genome shotgun (WGS) entry which is preliminary data.</text>
</comment>
<dbReference type="PANTHER" id="PTHR32552:SF81">
    <property type="entry name" value="TONB-DEPENDENT OUTER MEMBRANE RECEPTOR"/>
    <property type="match status" value="1"/>
</dbReference>
<comment type="similarity">
    <text evidence="11 12">Belongs to the TonB-dependent receptor family.</text>
</comment>
<evidence type="ECO:0000256" key="10">
    <source>
        <dbReference type="ARBA" id="ARBA00023237"/>
    </source>
</evidence>
<dbReference type="Pfam" id="PF00593">
    <property type="entry name" value="TonB_dep_Rec_b-barrel"/>
    <property type="match status" value="1"/>
</dbReference>
<dbReference type="OrthoDB" id="9760333at2"/>
<dbReference type="InterPro" id="IPR036942">
    <property type="entry name" value="Beta-barrel_TonB_sf"/>
</dbReference>
<feature type="domain" description="TonB-dependent receptor plug" evidence="16">
    <location>
        <begin position="79"/>
        <end position="188"/>
    </location>
</feature>
<dbReference type="InterPro" id="IPR039426">
    <property type="entry name" value="TonB-dep_rcpt-like"/>
</dbReference>
<feature type="chain" id="PRO_5021327079" evidence="14">
    <location>
        <begin position="34"/>
        <end position="827"/>
    </location>
</feature>
<dbReference type="AlphaFoldDB" id="A0A4Y8ZR46"/>
<feature type="region of interest" description="Disordered" evidence="13">
    <location>
        <begin position="42"/>
        <end position="62"/>
    </location>
</feature>
<dbReference type="GO" id="GO:0009279">
    <property type="term" value="C:cell outer membrane"/>
    <property type="evidence" value="ECO:0007669"/>
    <property type="project" value="UniProtKB-SubCell"/>
</dbReference>
<feature type="region of interest" description="Disordered" evidence="13">
    <location>
        <begin position="681"/>
        <end position="700"/>
    </location>
</feature>
<keyword evidence="4" id="KW-0410">Iron transport</keyword>
<evidence type="ECO:0000256" key="1">
    <source>
        <dbReference type="ARBA" id="ARBA00004571"/>
    </source>
</evidence>
<evidence type="ECO:0000256" key="6">
    <source>
        <dbReference type="ARBA" id="ARBA00023004"/>
    </source>
</evidence>
<dbReference type="Gene3D" id="2.40.170.20">
    <property type="entry name" value="TonB-dependent receptor, beta-barrel domain"/>
    <property type="match status" value="1"/>
</dbReference>
<dbReference type="EMBL" id="SPDV01000026">
    <property type="protein sequence ID" value="TFI57752.1"/>
    <property type="molecule type" value="Genomic_DNA"/>
</dbReference>
<reference evidence="17 18" key="1">
    <citation type="submission" date="2019-03" db="EMBL/GenBank/DDBJ databases">
        <title>Genome sequence of Sphingomonas sp. 17J27-24.</title>
        <authorList>
            <person name="Kim M."/>
            <person name="Maeng S."/>
            <person name="Sathiyaraj S."/>
        </authorList>
    </citation>
    <scope>NUCLEOTIDE SEQUENCE [LARGE SCALE GENOMIC DNA]</scope>
    <source>
        <strain evidence="17 18">17J27-24</strain>
    </source>
</reference>
<keyword evidence="3 11" id="KW-1134">Transmembrane beta strand</keyword>
<keyword evidence="5 11" id="KW-0812">Transmembrane</keyword>
<dbReference type="RefSeq" id="WP_135087667.1">
    <property type="nucleotide sequence ID" value="NZ_SPDV01000026.1"/>
</dbReference>
<keyword evidence="2 11" id="KW-0813">Transport</keyword>
<keyword evidence="14" id="KW-0732">Signal</keyword>
<evidence type="ECO:0000256" key="14">
    <source>
        <dbReference type="SAM" id="SignalP"/>
    </source>
</evidence>
<evidence type="ECO:0000256" key="3">
    <source>
        <dbReference type="ARBA" id="ARBA00022452"/>
    </source>
</evidence>
<accession>A0A4Y8ZR46</accession>
<gene>
    <name evidence="17" type="ORF">E2493_13560</name>
</gene>
<dbReference type="PANTHER" id="PTHR32552">
    <property type="entry name" value="FERRICHROME IRON RECEPTOR-RELATED"/>
    <property type="match status" value="1"/>
</dbReference>
<sequence>MLTGRPEASRSTRRSFPVIARLILLASTAAVSAAAPAAAQEAAQPAPPAAQDAEPVSTDASETEDAIVVTGARRREEQVQDVPIAISVIGGEQLEQTGSINVGRLTQIQPSVQFFTTNPRNSAANIRGLGAPFGLTNDGIEQGVGIYIDQVYYSRIAVATFDFLDVERIEVLRGPQGTLYGKNTTAGAIAITTRAPTFQPEARLEVSLGNFDHVAAKASVSGPLVDDVLAVRLAASRSNRRGTIYNVATDRWVNEQDNLGLRGQLLWRPLSTVDVTLSADYNRQNPECCAQIYVRTGATQRPLNRQFAALAAAFGYAPPSTDPFDRLTDLDTPLDAFQEIGGVALRAEWDVGPGTLTSVSAWRFWNWGPSNDRDFTGLPITTVSANPSRQNQYSQEFRYAGSGGRFDYVAGLFAYHQKQHTTGAQEQGAAASRWLLNPSSANAGNPAALNGLRSENDIRLETTSLAAFGQLSWHVTDRLTLQPGVRLNYDRKNGAYVAIVITGSGSTTLNNDQRGVLAPQSYRPVFSDWNLSGDFTASYRPGEDVLAYATYAKSFKSGGINLAGLPLDAGNNPILGASTVEPEKVDHFEIGLKTQFLDRRATLNLAGFWTEIRDYQATVTNGQLGVLRGYLANADKVRVRGVEADFSIRPSDRLNLYASGAFTDHEYVRFVDAPCPPELAGGAAASAANPPSAPGTPGGFSPANCDISGQWLPGISKWAASYGGEYNHPATFLGLRGEAYLGIDASYRSRFSSNPSRSAYTDIHGYGLANLRIGFRTDGGWNLFGWVRNVLDAEYYEVLATQSGSTGLVVGQPGDPRTYGITAQARF</sequence>
<feature type="domain" description="TonB-dependent receptor-like beta-barrel" evidence="15">
    <location>
        <begin position="303"/>
        <end position="790"/>
    </location>
</feature>
<dbReference type="PROSITE" id="PS52016">
    <property type="entry name" value="TONB_DEPENDENT_REC_3"/>
    <property type="match status" value="1"/>
</dbReference>
<feature type="signal peptide" evidence="14">
    <location>
        <begin position="1"/>
        <end position="33"/>
    </location>
</feature>
<dbReference type="Proteomes" id="UP000298213">
    <property type="component" value="Unassembled WGS sequence"/>
</dbReference>
<evidence type="ECO:0000259" key="16">
    <source>
        <dbReference type="Pfam" id="PF07715"/>
    </source>
</evidence>
<evidence type="ECO:0000256" key="8">
    <source>
        <dbReference type="ARBA" id="ARBA00023077"/>
    </source>
</evidence>